<protein>
    <recommendedName>
        <fullName evidence="6">Coproporphyrinogen III oxidase</fullName>
        <ecNumber evidence="6">1.3.3.15</ecNumber>
    </recommendedName>
</protein>
<reference evidence="8" key="1">
    <citation type="submission" date="2020-02" db="EMBL/GenBank/DDBJ databases">
        <authorList>
            <person name="Meier V. D."/>
        </authorList>
    </citation>
    <scope>NUCLEOTIDE SEQUENCE</scope>
    <source>
        <strain evidence="8">AVDCRST_MAG87</strain>
    </source>
</reference>
<proteinExistence type="inferred from homology"/>
<dbReference type="InterPro" id="IPR050464">
    <property type="entry name" value="Zeta_carotene_desat/Oxidored"/>
</dbReference>
<evidence type="ECO:0000256" key="5">
    <source>
        <dbReference type="ARBA" id="ARBA00023133"/>
    </source>
</evidence>
<dbReference type="InterPro" id="IPR002937">
    <property type="entry name" value="Amino_oxidase"/>
</dbReference>
<dbReference type="Gene3D" id="3.90.660.20">
    <property type="entry name" value="Protoporphyrinogen oxidase, mitochondrial, domain 2"/>
    <property type="match status" value="1"/>
</dbReference>
<evidence type="ECO:0000259" key="7">
    <source>
        <dbReference type="Pfam" id="PF01593"/>
    </source>
</evidence>
<dbReference type="PANTHER" id="PTHR42923">
    <property type="entry name" value="PROTOPORPHYRINOGEN OXIDASE"/>
    <property type="match status" value="1"/>
</dbReference>
<keyword evidence="2 6" id="KW-0285">Flavoprotein</keyword>
<dbReference type="GO" id="GO:0005737">
    <property type="term" value="C:cytoplasm"/>
    <property type="evidence" value="ECO:0007669"/>
    <property type="project" value="UniProtKB-SubCell"/>
</dbReference>
<comment type="pathway">
    <text evidence="6">Porphyrin-containing compound metabolism; protoheme biosynthesis.</text>
</comment>
<dbReference type="AlphaFoldDB" id="A0A6J4U680"/>
<comment type="subcellular location">
    <subcellularLocation>
        <location evidence="6">Cytoplasm</location>
    </subcellularLocation>
</comment>
<dbReference type="GO" id="GO:0006783">
    <property type="term" value="P:heme biosynthetic process"/>
    <property type="evidence" value="ECO:0007669"/>
    <property type="project" value="UniProtKB-UniRule"/>
</dbReference>
<comment type="catalytic activity">
    <reaction evidence="6">
        <text>coproporphyrinogen III + 3 O2 = coproporphyrin III + 3 H2O2</text>
        <dbReference type="Rhea" id="RHEA:43436"/>
        <dbReference type="ChEBI" id="CHEBI:15379"/>
        <dbReference type="ChEBI" id="CHEBI:16240"/>
        <dbReference type="ChEBI" id="CHEBI:57309"/>
        <dbReference type="ChEBI" id="CHEBI:131725"/>
        <dbReference type="EC" id="1.3.3.15"/>
    </reaction>
</comment>
<dbReference type="Gene3D" id="3.50.50.60">
    <property type="entry name" value="FAD/NAD(P)-binding domain"/>
    <property type="match status" value="1"/>
</dbReference>
<gene>
    <name evidence="8" type="ORF">AVDCRST_MAG87-135</name>
</gene>
<evidence type="ECO:0000256" key="1">
    <source>
        <dbReference type="ARBA" id="ARBA00001974"/>
    </source>
</evidence>
<keyword evidence="4 6" id="KW-0560">Oxidoreductase</keyword>
<evidence type="ECO:0000256" key="3">
    <source>
        <dbReference type="ARBA" id="ARBA00022827"/>
    </source>
</evidence>
<evidence type="ECO:0000313" key="8">
    <source>
        <dbReference type="EMBL" id="CAA9541680.1"/>
    </source>
</evidence>
<sequence>MTRSIGVIGGGISGLAAAHRLLAHDPTLDVTVFEREKRLGGKILTERRDGYVIEGGPDSFLSVKPRGVGLSRELGLEGRLIEPDERNRGAFVLHRGALVPIPEGLSGLVPSRLSPIVKTPLLTRRGKLRLAAELLVRPRRSDDDESLASFVERRLGREAYERLIEPLMSGIYAGDGRRLSLAATFPNLRLAELNHGGLIRGAVAARTAAVRNSDGTLPRRGFLSYPTGMAELAAALRARIEAAGGTIHTGTTVSAIRPRSDGRAGYDLEIDGLAPALPRAFDAIIVATPAWAASPLLRPWSTAAADALAGIEHVSNAIVVAAFRTSRMARPLTGTGYVVPRVENRPVMAVTWSSLKWRDRAPADHLLVRAFIGRAGRQHDLDGDDAHLTGLALAELREVMGIRGEPEFASVFRWEGGMPQYNLGHLDRVASIEAGVGAVPGIEIAGNMLRGVGIPDCIASGETAANNVLGWLARGHPVTQRESLAAPAR</sequence>
<name>A0A6J4U680_9BACT</name>
<evidence type="ECO:0000256" key="2">
    <source>
        <dbReference type="ARBA" id="ARBA00022630"/>
    </source>
</evidence>
<keyword evidence="6" id="KW-0963">Cytoplasm</keyword>
<feature type="domain" description="Amine oxidase" evidence="7">
    <location>
        <begin position="12"/>
        <end position="469"/>
    </location>
</feature>
<dbReference type="SUPFAM" id="SSF54373">
    <property type="entry name" value="FAD-linked reductases, C-terminal domain"/>
    <property type="match status" value="1"/>
</dbReference>
<comment type="function">
    <text evidence="6">Involved in coproporphyrin-dependent heme b biosynthesis. Catalyzes the oxidation of coproporphyrinogen III to coproporphyrin III.</text>
</comment>
<dbReference type="GO" id="GO:0004729">
    <property type="term" value="F:oxygen-dependent protoporphyrinogen oxidase activity"/>
    <property type="evidence" value="ECO:0007669"/>
    <property type="project" value="UniProtKB-UniRule"/>
</dbReference>
<dbReference type="PRINTS" id="PR00419">
    <property type="entry name" value="ADXRDTASE"/>
</dbReference>
<keyword evidence="3 6" id="KW-0274">FAD</keyword>
<comment type="similarity">
    <text evidence="6">Belongs to the protoporphyrinogen/coproporphyrinogen oxidase family. Coproporphyrinogen III oxidase subfamily.</text>
</comment>
<dbReference type="InterPro" id="IPR004572">
    <property type="entry name" value="Protoporphyrinogen_oxidase"/>
</dbReference>
<dbReference type="Gene3D" id="1.10.3110.10">
    <property type="entry name" value="protoporphyrinogen ix oxidase, domain 3"/>
    <property type="match status" value="1"/>
</dbReference>
<dbReference type="EMBL" id="CADCWJ010000039">
    <property type="protein sequence ID" value="CAA9541680.1"/>
    <property type="molecule type" value="Genomic_DNA"/>
</dbReference>
<evidence type="ECO:0000256" key="4">
    <source>
        <dbReference type="ARBA" id="ARBA00023002"/>
    </source>
</evidence>
<dbReference type="EC" id="1.3.3.15" evidence="6"/>
<organism evidence="8">
    <name type="scientific">uncultured Thermomicrobiales bacterium</name>
    <dbReference type="NCBI Taxonomy" id="1645740"/>
    <lineage>
        <taxon>Bacteria</taxon>
        <taxon>Pseudomonadati</taxon>
        <taxon>Thermomicrobiota</taxon>
        <taxon>Thermomicrobia</taxon>
        <taxon>Thermomicrobiales</taxon>
        <taxon>environmental samples</taxon>
    </lineage>
</organism>
<dbReference type="Pfam" id="PF01593">
    <property type="entry name" value="Amino_oxidase"/>
    <property type="match status" value="1"/>
</dbReference>
<dbReference type="UniPathway" id="UPA00252"/>
<comment type="cofactor">
    <cofactor evidence="1 6">
        <name>FAD</name>
        <dbReference type="ChEBI" id="CHEBI:57692"/>
    </cofactor>
</comment>
<dbReference type="PANTHER" id="PTHR42923:SF3">
    <property type="entry name" value="PROTOPORPHYRINOGEN OXIDASE"/>
    <property type="match status" value="1"/>
</dbReference>
<dbReference type="InterPro" id="IPR036188">
    <property type="entry name" value="FAD/NAD-bd_sf"/>
</dbReference>
<accession>A0A6J4U680</accession>
<evidence type="ECO:0000256" key="6">
    <source>
        <dbReference type="RuleBase" id="RU364052"/>
    </source>
</evidence>
<dbReference type="SUPFAM" id="SSF51905">
    <property type="entry name" value="FAD/NAD(P)-binding domain"/>
    <property type="match status" value="1"/>
</dbReference>
<dbReference type="NCBIfam" id="TIGR00562">
    <property type="entry name" value="proto_IX_ox"/>
    <property type="match status" value="1"/>
</dbReference>
<keyword evidence="5 6" id="KW-0350">Heme biosynthesis</keyword>